<keyword evidence="1" id="KW-0812">Transmembrane</keyword>
<keyword evidence="1" id="KW-1133">Transmembrane helix</keyword>
<dbReference type="Proteomes" id="UP000324897">
    <property type="component" value="Unassembled WGS sequence"/>
</dbReference>
<protein>
    <submittedName>
        <fullName evidence="2">Uncharacterized protein</fullName>
    </submittedName>
</protein>
<feature type="transmembrane region" description="Helical" evidence="1">
    <location>
        <begin position="12"/>
        <end position="29"/>
    </location>
</feature>
<organism evidence="2 3">
    <name type="scientific">Eragrostis curvula</name>
    <name type="common">weeping love grass</name>
    <dbReference type="NCBI Taxonomy" id="38414"/>
    <lineage>
        <taxon>Eukaryota</taxon>
        <taxon>Viridiplantae</taxon>
        <taxon>Streptophyta</taxon>
        <taxon>Embryophyta</taxon>
        <taxon>Tracheophyta</taxon>
        <taxon>Spermatophyta</taxon>
        <taxon>Magnoliopsida</taxon>
        <taxon>Liliopsida</taxon>
        <taxon>Poales</taxon>
        <taxon>Poaceae</taxon>
        <taxon>PACMAD clade</taxon>
        <taxon>Chloridoideae</taxon>
        <taxon>Eragrostideae</taxon>
        <taxon>Eragrostidinae</taxon>
        <taxon>Eragrostis</taxon>
    </lineage>
</organism>
<dbReference type="EMBL" id="RWGY01000009">
    <property type="protein sequence ID" value="TVU35315.1"/>
    <property type="molecule type" value="Genomic_DNA"/>
</dbReference>
<dbReference type="AlphaFoldDB" id="A0A5J9VHF4"/>
<evidence type="ECO:0000256" key="1">
    <source>
        <dbReference type="SAM" id="Phobius"/>
    </source>
</evidence>
<proteinExistence type="predicted"/>
<sequence>MRMGIAASSSFHNLVMMVYFMVATEVAYMNRPFTLLSVNALMDLVVMHANRLLRCVAPSRSGLFFSETEKDKELYAIMACHDDTLSDM</sequence>
<dbReference type="Gramene" id="TVU35315">
    <property type="protein sequence ID" value="TVU35315"/>
    <property type="gene ID" value="EJB05_17200"/>
</dbReference>
<name>A0A5J9VHF4_9POAL</name>
<accession>A0A5J9VHF4</accession>
<evidence type="ECO:0000313" key="2">
    <source>
        <dbReference type="EMBL" id="TVU35315.1"/>
    </source>
</evidence>
<reference evidence="2 3" key="1">
    <citation type="journal article" date="2019" name="Sci. Rep.">
        <title>A high-quality genome of Eragrostis curvula grass provides insights into Poaceae evolution and supports new strategies to enhance forage quality.</title>
        <authorList>
            <person name="Carballo J."/>
            <person name="Santos B.A.C.M."/>
            <person name="Zappacosta D."/>
            <person name="Garbus I."/>
            <person name="Selva J.P."/>
            <person name="Gallo C.A."/>
            <person name="Diaz A."/>
            <person name="Albertini E."/>
            <person name="Caccamo M."/>
            <person name="Echenique V."/>
        </authorList>
    </citation>
    <scope>NUCLEOTIDE SEQUENCE [LARGE SCALE GENOMIC DNA]</scope>
    <source>
        <strain evidence="3">cv. Victoria</strain>
        <tissue evidence="2">Leaf</tissue>
    </source>
</reference>
<evidence type="ECO:0000313" key="3">
    <source>
        <dbReference type="Proteomes" id="UP000324897"/>
    </source>
</evidence>
<keyword evidence="3" id="KW-1185">Reference proteome</keyword>
<comment type="caution">
    <text evidence="2">The sequence shown here is derived from an EMBL/GenBank/DDBJ whole genome shotgun (WGS) entry which is preliminary data.</text>
</comment>
<keyword evidence="1" id="KW-0472">Membrane</keyword>
<gene>
    <name evidence="2" type="ORF">EJB05_17200</name>
</gene>